<evidence type="ECO:0000256" key="1">
    <source>
        <dbReference type="ARBA" id="ARBA00004141"/>
    </source>
</evidence>
<organism evidence="8 9">
    <name type="scientific">Schistosoma rodhaini</name>
    <dbReference type="NCBI Taxonomy" id="6188"/>
    <lineage>
        <taxon>Eukaryota</taxon>
        <taxon>Metazoa</taxon>
        <taxon>Spiralia</taxon>
        <taxon>Lophotrochozoa</taxon>
        <taxon>Platyhelminthes</taxon>
        <taxon>Trematoda</taxon>
        <taxon>Digenea</taxon>
        <taxon>Strigeidida</taxon>
        <taxon>Schistosomatoidea</taxon>
        <taxon>Schistosomatidae</taxon>
        <taxon>Schistosoma</taxon>
    </lineage>
</organism>
<feature type="compositionally biased region" description="Basic residues" evidence="6">
    <location>
        <begin position="443"/>
        <end position="457"/>
    </location>
</feature>
<feature type="transmembrane region" description="Helical" evidence="7">
    <location>
        <begin position="597"/>
        <end position="618"/>
    </location>
</feature>
<comment type="subcellular location">
    <subcellularLocation>
        <location evidence="1">Membrane</location>
        <topology evidence="1">Multi-pass membrane protein</topology>
    </subcellularLocation>
</comment>
<dbReference type="WBParaSite" id="SRDH1_69200.1">
    <property type="protein sequence ID" value="SRDH1_69200.1"/>
    <property type="gene ID" value="SRDH1_69200"/>
</dbReference>
<dbReference type="GO" id="GO:0140410">
    <property type="term" value="F:monoatomic cation:bicarbonate symporter activity"/>
    <property type="evidence" value="ECO:0007669"/>
    <property type="project" value="TreeGrafter"/>
</dbReference>
<reference evidence="9" key="2">
    <citation type="submission" date="2023-11" db="UniProtKB">
        <authorList>
            <consortium name="WormBaseParasite"/>
        </authorList>
    </citation>
    <scope>IDENTIFICATION</scope>
</reference>
<dbReference type="GO" id="GO:0030003">
    <property type="term" value="P:intracellular monoatomic cation homeostasis"/>
    <property type="evidence" value="ECO:0007669"/>
    <property type="project" value="TreeGrafter"/>
</dbReference>
<protein>
    <recommendedName>
        <fullName evidence="10">Zinc transporter ZIP10</fullName>
    </recommendedName>
</protein>
<keyword evidence="4 7" id="KW-1133">Transmembrane helix</keyword>
<evidence type="ECO:0000256" key="2">
    <source>
        <dbReference type="ARBA" id="ARBA00006939"/>
    </source>
</evidence>
<dbReference type="GO" id="GO:0005886">
    <property type="term" value="C:plasma membrane"/>
    <property type="evidence" value="ECO:0007669"/>
    <property type="project" value="TreeGrafter"/>
</dbReference>
<proteinExistence type="inferred from homology"/>
<evidence type="ECO:0000256" key="6">
    <source>
        <dbReference type="SAM" id="MobiDB-lite"/>
    </source>
</evidence>
<dbReference type="AlphaFoldDB" id="A0AA85FWV1"/>
<comment type="similarity">
    <text evidence="2">Belongs to the ZIP transporter (TC 2.A.5) family.</text>
</comment>
<feature type="transmembrane region" description="Helical" evidence="7">
    <location>
        <begin position="180"/>
        <end position="198"/>
    </location>
</feature>
<dbReference type="PANTHER" id="PTHR12191:SF37">
    <property type="entry name" value="ZINC TRANSPORTER FOI"/>
    <property type="match status" value="1"/>
</dbReference>
<dbReference type="GO" id="GO:0071578">
    <property type="term" value="P:zinc ion import across plasma membrane"/>
    <property type="evidence" value="ECO:0007669"/>
    <property type="project" value="TreeGrafter"/>
</dbReference>
<feature type="transmembrane region" description="Helical" evidence="7">
    <location>
        <begin position="144"/>
        <end position="168"/>
    </location>
</feature>
<evidence type="ECO:0000256" key="7">
    <source>
        <dbReference type="SAM" id="Phobius"/>
    </source>
</evidence>
<sequence>MCGVGFCRRIHQNLCICLAIYTLFEHRIPCVHCHDSDATLNKQSSVLFASITNDSKYMDKEMLANFLRLLHLYEESPHKDDHKENKCFTASEMFDLFYPNHSHINQTDFHALLPTIVYELKTGVCKHNHVHEVAPSTHEFSWRAFLAAIGAVLLVSFSGLIVVCLVPLMSRSFYNVVTQFLIALAVGSLAGDAFLHLIPHAFSDAGHFHHNHNQETIGHEHIDEHHHESMSSKLSSHRKMILEALIALLGIYIFFLTERLTIICQNKMSRRKLERQRSTALNDSQMCNCSPERPMDNSRCVDYLNEKQINGSDGTNQPHWSFNNNALPPPDTVQAVGNNEQEPFGGGVVHDGHYMKPSDLRKSSVHNNNNNNINNDNKLTSVINNGRSVVDMLDLKHNSKQNTALELANHANDTPTQIGKSNAILKKNSSFDYIGGGGEKIQTHPHRDKPHGHHHGHSHDLSSVRAIAYTIIAGDGLHNFCDGIAIGAAFASDMRGGLSTSLAVLCHELPHELGDFAVLLHAGMSVKSALFYNLLSSILCAAGMIIGFLLGGMHSLDTWIFMLAAGMFIYIALVDMMPELSANQLKGNRRCHQPSVLFLWQNFGIILGYCIMLLIAFYEFEFLSH</sequence>
<dbReference type="Pfam" id="PF02535">
    <property type="entry name" value="Zip"/>
    <property type="match status" value="1"/>
</dbReference>
<feature type="transmembrane region" description="Helical" evidence="7">
    <location>
        <begin position="559"/>
        <end position="576"/>
    </location>
</feature>
<feature type="transmembrane region" description="Helical" evidence="7">
    <location>
        <begin position="530"/>
        <end position="553"/>
    </location>
</feature>
<dbReference type="GO" id="GO:0005385">
    <property type="term" value="F:zinc ion transmembrane transporter activity"/>
    <property type="evidence" value="ECO:0007669"/>
    <property type="project" value="TreeGrafter"/>
</dbReference>
<keyword evidence="3 7" id="KW-0812">Transmembrane</keyword>
<evidence type="ECO:0000313" key="9">
    <source>
        <dbReference type="WBParaSite" id="SRDH1_69200.1"/>
    </source>
</evidence>
<feature type="transmembrane region" description="Helical" evidence="7">
    <location>
        <begin position="240"/>
        <end position="262"/>
    </location>
</feature>
<keyword evidence="8" id="KW-1185">Reference proteome</keyword>
<dbReference type="InterPro" id="IPR003689">
    <property type="entry name" value="ZIP"/>
</dbReference>
<evidence type="ECO:0000256" key="4">
    <source>
        <dbReference type="ARBA" id="ARBA00022989"/>
    </source>
</evidence>
<keyword evidence="5 7" id="KW-0472">Membrane</keyword>
<reference evidence="8" key="1">
    <citation type="submission" date="2022-06" db="EMBL/GenBank/DDBJ databases">
        <authorList>
            <person name="Berger JAMES D."/>
            <person name="Berger JAMES D."/>
        </authorList>
    </citation>
    <scope>NUCLEOTIDE SEQUENCE [LARGE SCALE GENOMIC DNA]</scope>
</reference>
<dbReference type="Proteomes" id="UP000050792">
    <property type="component" value="Unassembled WGS sequence"/>
</dbReference>
<name>A0AA85FWV1_9TREM</name>
<feature type="region of interest" description="Disordered" evidence="6">
    <location>
        <begin position="436"/>
        <end position="459"/>
    </location>
</feature>
<evidence type="ECO:0000256" key="5">
    <source>
        <dbReference type="ARBA" id="ARBA00023136"/>
    </source>
</evidence>
<dbReference type="PANTHER" id="PTHR12191">
    <property type="entry name" value="SOLUTE CARRIER FAMILY 39"/>
    <property type="match status" value="1"/>
</dbReference>
<evidence type="ECO:0000256" key="3">
    <source>
        <dbReference type="ARBA" id="ARBA00022692"/>
    </source>
</evidence>
<evidence type="ECO:0008006" key="10">
    <source>
        <dbReference type="Google" id="ProtNLM"/>
    </source>
</evidence>
<evidence type="ECO:0000313" key="8">
    <source>
        <dbReference type="Proteomes" id="UP000050792"/>
    </source>
</evidence>
<accession>A0AA85FWV1</accession>
<dbReference type="InterPro" id="IPR050799">
    <property type="entry name" value="ZIP_Transporter"/>
</dbReference>